<accession>A0A7X6MVU4</accession>
<comment type="caution">
    <text evidence="2">The sequence shown here is derived from an EMBL/GenBank/DDBJ whole genome shotgun (WGS) entry which is preliminary data.</text>
</comment>
<dbReference type="EMBL" id="JAAXPJ010000015">
    <property type="protein sequence ID" value="NKZ14988.1"/>
    <property type="molecule type" value="Genomic_DNA"/>
</dbReference>
<evidence type="ECO:0000313" key="2">
    <source>
        <dbReference type="EMBL" id="NKZ14988.1"/>
    </source>
</evidence>
<reference evidence="2 3" key="1">
    <citation type="submission" date="2020-04" db="EMBL/GenBank/DDBJ databases">
        <title>MicrobeNet Type strains.</title>
        <authorList>
            <person name="Nicholson A.C."/>
        </authorList>
    </citation>
    <scope>NUCLEOTIDE SEQUENCE [LARGE SCALE GENOMIC DNA]</scope>
    <source>
        <strain evidence="2 3">ATCC 700731</strain>
    </source>
</reference>
<protein>
    <submittedName>
        <fullName evidence="2">Uncharacterized protein</fullName>
    </submittedName>
</protein>
<dbReference type="AlphaFoldDB" id="A0A7X6MVU4"/>
<sequence>MTLEFSTTAVLDDEASRRKRRQGSDTRQMGATLKVRCHQDWLDTLSERSDGQLPTLIRQYGDLLTELLPVAKKRGVDPVELIRETATTLLNDRELHKQAS</sequence>
<dbReference type="RefSeq" id="WP_044524573.1">
    <property type="nucleotide sequence ID" value="NZ_HG322954.1"/>
</dbReference>
<organism evidence="2 3">
    <name type="scientific">Mycolicibacterium septicum DSM 44393</name>
    <dbReference type="NCBI Taxonomy" id="1341646"/>
    <lineage>
        <taxon>Bacteria</taxon>
        <taxon>Bacillati</taxon>
        <taxon>Actinomycetota</taxon>
        <taxon>Actinomycetes</taxon>
        <taxon>Mycobacteriales</taxon>
        <taxon>Mycobacteriaceae</taxon>
        <taxon>Mycolicibacterium</taxon>
    </lineage>
</organism>
<evidence type="ECO:0000256" key="1">
    <source>
        <dbReference type="SAM" id="MobiDB-lite"/>
    </source>
</evidence>
<gene>
    <name evidence="2" type="ORF">HGA11_28860</name>
</gene>
<dbReference type="Proteomes" id="UP000518188">
    <property type="component" value="Unassembled WGS sequence"/>
</dbReference>
<name>A0A7X6MVU4_9MYCO</name>
<proteinExistence type="predicted"/>
<evidence type="ECO:0000313" key="3">
    <source>
        <dbReference type="Proteomes" id="UP000518188"/>
    </source>
</evidence>
<feature type="region of interest" description="Disordered" evidence="1">
    <location>
        <begin position="1"/>
        <end position="29"/>
    </location>
</feature>